<evidence type="ECO:0000256" key="1">
    <source>
        <dbReference type="ARBA" id="ARBA00022729"/>
    </source>
</evidence>
<reference evidence="6 7" key="1">
    <citation type="submission" date="2021-02" db="EMBL/GenBank/DDBJ databases">
        <title>Plant Genome Project.</title>
        <authorList>
            <person name="Zhang R.-G."/>
        </authorList>
    </citation>
    <scope>NUCLEOTIDE SEQUENCE [LARGE SCALE GENOMIC DNA]</scope>
    <source>
        <tissue evidence="6">Leaves</tissue>
    </source>
</reference>
<gene>
    <name evidence="6" type="ORF">JRO89_XS07G0257500</name>
</gene>
<protein>
    <recommendedName>
        <fullName evidence="5">Pectinesterase inhibitor domain-containing protein</fullName>
    </recommendedName>
</protein>
<feature type="coiled-coil region" evidence="3">
    <location>
        <begin position="87"/>
        <end position="114"/>
    </location>
</feature>
<dbReference type="Proteomes" id="UP000827721">
    <property type="component" value="Unassembled WGS sequence"/>
</dbReference>
<evidence type="ECO:0000256" key="2">
    <source>
        <dbReference type="ARBA" id="ARBA00038471"/>
    </source>
</evidence>
<evidence type="ECO:0000313" key="7">
    <source>
        <dbReference type="Proteomes" id="UP000827721"/>
    </source>
</evidence>
<keyword evidence="3" id="KW-0175">Coiled coil</keyword>
<sequence length="275" mass="31592">MERKPLLMKLKRKSSDISQIDMIGLEIENEEQLKEYQKNKRKMRHENRLKQYWKTVMDTGLKNNRPATLITLNNTQPHNKTAMARRIMSNEKLKEHYNNKVEELKMKIEVEKMDPAVKTRMEKRIQRWEIMKETWDTMRSSTDPEPQAMSVSEEEKKSVTKGATDPTKATELAITALLSETTRVREVAKRLGKSQELDVCNEEIDDAINNINGALQFLKSHDISGLNNHLSAVLTDFVTCDDAYEETGKKSPFAKIAKTAKEMASNSLALASQIH</sequence>
<organism evidence="6 7">
    <name type="scientific">Xanthoceras sorbifolium</name>
    <dbReference type="NCBI Taxonomy" id="99658"/>
    <lineage>
        <taxon>Eukaryota</taxon>
        <taxon>Viridiplantae</taxon>
        <taxon>Streptophyta</taxon>
        <taxon>Embryophyta</taxon>
        <taxon>Tracheophyta</taxon>
        <taxon>Spermatophyta</taxon>
        <taxon>Magnoliopsida</taxon>
        <taxon>eudicotyledons</taxon>
        <taxon>Gunneridae</taxon>
        <taxon>Pentapetalae</taxon>
        <taxon>rosids</taxon>
        <taxon>malvids</taxon>
        <taxon>Sapindales</taxon>
        <taxon>Sapindaceae</taxon>
        <taxon>Xanthoceroideae</taxon>
        <taxon>Xanthoceras</taxon>
    </lineage>
</organism>
<feature type="region of interest" description="Disordered" evidence="4">
    <location>
        <begin position="138"/>
        <end position="164"/>
    </location>
</feature>
<dbReference type="CDD" id="cd15800">
    <property type="entry name" value="PMEI-like_2"/>
    <property type="match status" value="1"/>
</dbReference>
<keyword evidence="7" id="KW-1185">Reference proteome</keyword>
<evidence type="ECO:0000259" key="5">
    <source>
        <dbReference type="SMART" id="SM00856"/>
    </source>
</evidence>
<comment type="caution">
    <text evidence="6">The sequence shown here is derived from an EMBL/GenBank/DDBJ whole genome shotgun (WGS) entry which is preliminary data.</text>
</comment>
<name>A0ABQ8HV20_9ROSI</name>
<dbReference type="PANTHER" id="PTHR31080:SF274">
    <property type="entry name" value="PECTINESTERASE_PECTINESTERASE INHIBITOR 26"/>
    <property type="match status" value="1"/>
</dbReference>
<dbReference type="SUPFAM" id="SSF101148">
    <property type="entry name" value="Plant invertase/pectin methylesterase inhibitor"/>
    <property type="match status" value="1"/>
</dbReference>
<feature type="domain" description="Pectinesterase inhibitor" evidence="5">
    <location>
        <begin position="133"/>
        <end position="270"/>
    </location>
</feature>
<dbReference type="InterPro" id="IPR051955">
    <property type="entry name" value="PME_Inhibitor"/>
</dbReference>
<proteinExistence type="inferred from homology"/>
<dbReference type="PANTHER" id="PTHR31080">
    <property type="entry name" value="PECTINESTERASE INHIBITOR-LIKE"/>
    <property type="match status" value="1"/>
</dbReference>
<accession>A0ABQ8HV20</accession>
<evidence type="ECO:0000256" key="3">
    <source>
        <dbReference type="SAM" id="Coils"/>
    </source>
</evidence>
<dbReference type="EMBL" id="JAFEMO010000007">
    <property type="protein sequence ID" value="KAH7568198.1"/>
    <property type="molecule type" value="Genomic_DNA"/>
</dbReference>
<evidence type="ECO:0000256" key="4">
    <source>
        <dbReference type="SAM" id="MobiDB-lite"/>
    </source>
</evidence>
<dbReference type="Pfam" id="PF04043">
    <property type="entry name" value="PMEI"/>
    <property type="match status" value="1"/>
</dbReference>
<evidence type="ECO:0000313" key="6">
    <source>
        <dbReference type="EMBL" id="KAH7568198.1"/>
    </source>
</evidence>
<dbReference type="SMART" id="SM00856">
    <property type="entry name" value="PMEI"/>
    <property type="match status" value="1"/>
</dbReference>
<keyword evidence="1" id="KW-0732">Signal</keyword>
<dbReference type="NCBIfam" id="TIGR01614">
    <property type="entry name" value="PME_inhib"/>
    <property type="match status" value="1"/>
</dbReference>
<dbReference type="InterPro" id="IPR035513">
    <property type="entry name" value="Invertase/methylesterase_inhib"/>
</dbReference>
<dbReference type="Gene3D" id="1.20.140.40">
    <property type="entry name" value="Invertase/pectin methylesterase inhibitor family protein"/>
    <property type="match status" value="1"/>
</dbReference>
<dbReference type="InterPro" id="IPR006501">
    <property type="entry name" value="Pectinesterase_inhib_dom"/>
</dbReference>
<comment type="similarity">
    <text evidence="2">Belongs to the PMEI family.</text>
</comment>